<sequence length="297" mass="31803">MRDHDAAPWRSLLYVPANRPRFVAGATRRGADAVILDLEDSVPREQKAAARAGLTDAIGTVAQGRGDVLVRVNRNWSDLVPDLAASVHPAVTAINLPKVDDPGVVRVVSEMLDELEAERGLERGHVRIFARIETAGGVRRIDDILRASDRVAATAIGTGDLSIEARLDPAGDGIRQAFVEVTLAARAAGVQPLGLPGLIVDFGDLDAFRRTAEDARSLGSRGAPCIHPSQVPVLNEVFGLQPDEVRAAREVVAAFEQAAAEGRGSLMHEGSFVDVANYNQARHVLEQATRQQELETA</sequence>
<dbReference type="InterPro" id="IPR040442">
    <property type="entry name" value="Pyrv_kinase-like_dom_sf"/>
</dbReference>
<evidence type="ECO:0000256" key="2">
    <source>
        <dbReference type="ARBA" id="ARBA00022723"/>
    </source>
</evidence>
<dbReference type="InterPro" id="IPR011206">
    <property type="entry name" value="Citrate_lyase_beta/mcl1/mcl2"/>
</dbReference>
<gene>
    <name evidence="5" type="ORF">GCM10009788_00870</name>
</gene>
<dbReference type="InterPro" id="IPR015813">
    <property type="entry name" value="Pyrv/PenolPyrv_kinase-like_dom"/>
</dbReference>
<keyword evidence="3" id="KW-0460">Magnesium</keyword>
<keyword evidence="5" id="KW-0456">Lyase</keyword>
<protein>
    <submittedName>
        <fullName evidence="5">CoA ester lyase</fullName>
    </submittedName>
</protein>
<name>A0ABN1ZPU8_9ACTN</name>
<dbReference type="Proteomes" id="UP001500842">
    <property type="component" value="Unassembled WGS sequence"/>
</dbReference>
<keyword evidence="2" id="KW-0479">Metal-binding</keyword>
<dbReference type="InterPro" id="IPR005000">
    <property type="entry name" value="Aldolase/citrate-lyase_domain"/>
</dbReference>
<feature type="domain" description="HpcH/HpaI aldolase/citrate lyase" evidence="4">
    <location>
        <begin position="10"/>
        <end position="228"/>
    </location>
</feature>
<proteinExistence type="predicted"/>
<evidence type="ECO:0000259" key="4">
    <source>
        <dbReference type="Pfam" id="PF03328"/>
    </source>
</evidence>
<dbReference type="GO" id="GO:0016829">
    <property type="term" value="F:lyase activity"/>
    <property type="evidence" value="ECO:0007669"/>
    <property type="project" value="UniProtKB-KW"/>
</dbReference>
<accession>A0ABN1ZPU8</accession>
<evidence type="ECO:0000313" key="5">
    <source>
        <dbReference type="EMBL" id="GAA1501811.1"/>
    </source>
</evidence>
<dbReference type="SUPFAM" id="SSF51621">
    <property type="entry name" value="Phosphoenolpyruvate/pyruvate domain"/>
    <property type="match status" value="1"/>
</dbReference>
<organism evidence="5 6">
    <name type="scientific">Nocardioides humi</name>
    <dbReference type="NCBI Taxonomy" id="449461"/>
    <lineage>
        <taxon>Bacteria</taxon>
        <taxon>Bacillati</taxon>
        <taxon>Actinomycetota</taxon>
        <taxon>Actinomycetes</taxon>
        <taxon>Propionibacteriales</taxon>
        <taxon>Nocardioidaceae</taxon>
        <taxon>Nocardioides</taxon>
    </lineage>
</organism>
<dbReference type="Gene3D" id="3.20.20.60">
    <property type="entry name" value="Phosphoenolpyruvate-binding domains"/>
    <property type="match status" value="1"/>
</dbReference>
<dbReference type="PIRSF" id="PIRSF015582">
    <property type="entry name" value="Cit_lyase_B"/>
    <property type="match status" value="1"/>
</dbReference>
<evidence type="ECO:0000256" key="1">
    <source>
        <dbReference type="ARBA" id="ARBA00001946"/>
    </source>
</evidence>
<dbReference type="RefSeq" id="WP_141003517.1">
    <property type="nucleotide sequence ID" value="NZ_BAAAOR010000002.1"/>
</dbReference>
<dbReference type="EMBL" id="BAAAOR010000002">
    <property type="protein sequence ID" value="GAA1501811.1"/>
    <property type="molecule type" value="Genomic_DNA"/>
</dbReference>
<evidence type="ECO:0000256" key="3">
    <source>
        <dbReference type="ARBA" id="ARBA00022842"/>
    </source>
</evidence>
<reference evidence="5 6" key="1">
    <citation type="journal article" date="2019" name="Int. J. Syst. Evol. Microbiol.">
        <title>The Global Catalogue of Microorganisms (GCM) 10K type strain sequencing project: providing services to taxonomists for standard genome sequencing and annotation.</title>
        <authorList>
            <consortium name="The Broad Institute Genomics Platform"/>
            <consortium name="The Broad Institute Genome Sequencing Center for Infectious Disease"/>
            <person name="Wu L."/>
            <person name="Ma J."/>
        </authorList>
    </citation>
    <scope>NUCLEOTIDE SEQUENCE [LARGE SCALE GENOMIC DNA]</scope>
    <source>
        <strain evidence="5 6">JCM 14942</strain>
    </source>
</reference>
<dbReference type="PANTHER" id="PTHR32308">
    <property type="entry name" value="LYASE BETA SUBUNIT, PUTATIVE (AFU_ORTHOLOGUE AFUA_4G13030)-RELATED"/>
    <property type="match status" value="1"/>
</dbReference>
<dbReference type="Pfam" id="PF03328">
    <property type="entry name" value="HpcH_HpaI"/>
    <property type="match status" value="1"/>
</dbReference>
<comment type="caution">
    <text evidence="5">The sequence shown here is derived from an EMBL/GenBank/DDBJ whole genome shotgun (WGS) entry which is preliminary data.</text>
</comment>
<comment type="cofactor">
    <cofactor evidence="1">
        <name>Mg(2+)</name>
        <dbReference type="ChEBI" id="CHEBI:18420"/>
    </cofactor>
</comment>
<keyword evidence="6" id="KW-1185">Reference proteome</keyword>
<dbReference type="PANTHER" id="PTHR32308:SF10">
    <property type="entry name" value="CITRATE LYASE SUBUNIT BETA"/>
    <property type="match status" value="1"/>
</dbReference>
<evidence type="ECO:0000313" key="6">
    <source>
        <dbReference type="Proteomes" id="UP001500842"/>
    </source>
</evidence>